<organism evidence="1 2">
    <name type="scientific">Parastrongyloides trichosuri</name>
    <name type="common">Possum-specific nematode worm</name>
    <dbReference type="NCBI Taxonomy" id="131310"/>
    <lineage>
        <taxon>Eukaryota</taxon>
        <taxon>Metazoa</taxon>
        <taxon>Ecdysozoa</taxon>
        <taxon>Nematoda</taxon>
        <taxon>Chromadorea</taxon>
        <taxon>Rhabditida</taxon>
        <taxon>Tylenchina</taxon>
        <taxon>Panagrolaimomorpha</taxon>
        <taxon>Strongyloidoidea</taxon>
        <taxon>Strongyloididae</taxon>
        <taxon>Parastrongyloides</taxon>
    </lineage>
</organism>
<evidence type="ECO:0000313" key="2">
    <source>
        <dbReference type="WBParaSite" id="PTRK_0000475900.1"/>
    </source>
</evidence>
<dbReference type="AlphaFoldDB" id="A0A0N4ZB46"/>
<accession>A0A0N4ZB46</accession>
<protein>
    <submittedName>
        <fullName evidence="2">PIR Superfamily Protein</fullName>
    </submittedName>
</protein>
<reference evidence="2" key="1">
    <citation type="submission" date="2017-02" db="UniProtKB">
        <authorList>
            <consortium name="WormBaseParasite"/>
        </authorList>
    </citation>
    <scope>IDENTIFICATION</scope>
</reference>
<dbReference type="WBParaSite" id="PTRK_0000475900.1">
    <property type="protein sequence ID" value="PTRK_0000475900.1"/>
    <property type="gene ID" value="PTRK_0000475900"/>
</dbReference>
<dbReference type="Proteomes" id="UP000038045">
    <property type="component" value="Unplaced"/>
</dbReference>
<name>A0A0N4ZB46_PARTI</name>
<sequence>MDIALPLLSICVKIKDAILEDDYATALNSYNDLLCELDDFYEEFDKDGDEECCEKLDSIRQLVVHGRHGVSCGLIYRFKDTGKMKIFSNLNFNSWPRNKNKKKSNDIAEYKRIGNYNEKNWKPPQPKCDFEQFYDCLKRLDSDPIDNYLCINPLITINRKDKDIPSIVDKTIHRIVMEIIDDHENEMEDHYELYGLVSTEIKTITISPSDINVEMNDSGYACKHRRLVAYSGR</sequence>
<proteinExistence type="predicted"/>
<keyword evidence="1" id="KW-1185">Reference proteome</keyword>
<evidence type="ECO:0000313" key="1">
    <source>
        <dbReference type="Proteomes" id="UP000038045"/>
    </source>
</evidence>